<dbReference type="Proteomes" id="UP001396334">
    <property type="component" value="Unassembled WGS sequence"/>
</dbReference>
<accession>A0ABR2U7J9</accession>
<dbReference type="EMBL" id="JBBPBN010000001">
    <property type="protein sequence ID" value="KAK9045602.1"/>
    <property type="molecule type" value="Genomic_DNA"/>
</dbReference>
<keyword evidence="3" id="KW-1185">Reference proteome</keyword>
<evidence type="ECO:0000313" key="3">
    <source>
        <dbReference type="Proteomes" id="UP001396334"/>
    </source>
</evidence>
<feature type="region of interest" description="Disordered" evidence="1">
    <location>
        <begin position="33"/>
        <end position="54"/>
    </location>
</feature>
<proteinExistence type="predicted"/>
<sequence length="76" mass="8533">MAQTHAHKQVHRTKLNTPKAQLAQRWALSEGRDSNHWLTHNNGGRGDGGVRKSKRVVARHLINDENQSDDGTAQFP</sequence>
<feature type="region of interest" description="Disordered" evidence="1">
    <location>
        <begin position="1"/>
        <end position="20"/>
    </location>
</feature>
<reference evidence="2 3" key="1">
    <citation type="journal article" date="2024" name="G3 (Bethesda)">
        <title>Genome assembly of Hibiscus sabdariffa L. provides insights into metabolisms of medicinal natural products.</title>
        <authorList>
            <person name="Kim T."/>
        </authorList>
    </citation>
    <scope>NUCLEOTIDE SEQUENCE [LARGE SCALE GENOMIC DNA]</scope>
    <source>
        <strain evidence="2">TK-2024</strain>
        <tissue evidence="2">Old leaves</tissue>
    </source>
</reference>
<feature type="compositionally biased region" description="Basic residues" evidence="1">
    <location>
        <begin position="1"/>
        <end position="14"/>
    </location>
</feature>
<protein>
    <submittedName>
        <fullName evidence="2">Uncharacterized protein</fullName>
    </submittedName>
</protein>
<name>A0ABR2U7J9_9ROSI</name>
<comment type="caution">
    <text evidence="2">The sequence shown here is derived from an EMBL/GenBank/DDBJ whole genome shotgun (WGS) entry which is preliminary data.</text>
</comment>
<evidence type="ECO:0000313" key="2">
    <source>
        <dbReference type="EMBL" id="KAK9045602.1"/>
    </source>
</evidence>
<organism evidence="2 3">
    <name type="scientific">Hibiscus sabdariffa</name>
    <name type="common">roselle</name>
    <dbReference type="NCBI Taxonomy" id="183260"/>
    <lineage>
        <taxon>Eukaryota</taxon>
        <taxon>Viridiplantae</taxon>
        <taxon>Streptophyta</taxon>
        <taxon>Embryophyta</taxon>
        <taxon>Tracheophyta</taxon>
        <taxon>Spermatophyta</taxon>
        <taxon>Magnoliopsida</taxon>
        <taxon>eudicotyledons</taxon>
        <taxon>Gunneridae</taxon>
        <taxon>Pentapetalae</taxon>
        <taxon>rosids</taxon>
        <taxon>malvids</taxon>
        <taxon>Malvales</taxon>
        <taxon>Malvaceae</taxon>
        <taxon>Malvoideae</taxon>
        <taxon>Hibiscus</taxon>
    </lineage>
</organism>
<gene>
    <name evidence="2" type="ORF">V6N11_051511</name>
</gene>
<evidence type="ECO:0000256" key="1">
    <source>
        <dbReference type="SAM" id="MobiDB-lite"/>
    </source>
</evidence>